<sequence length="107" mass="11533">MHASLISKCRFTEVTHRGSTISEKSKSSGLRFPSTLAPVVVGVVSVFLSFGSRVVEESVVVTGEGGWVVVGSSGNFWLSHPIWMASISFSRTCLIPQPSFADRSRVC</sequence>
<dbReference type="Proteomes" id="UP000103309">
    <property type="component" value="Segment"/>
</dbReference>
<organismHost>
    <name type="scientific">Homo sapiens</name>
    <name type="common">Human</name>
    <dbReference type="NCBI Taxonomy" id="9606"/>
</organismHost>
<accession>F1AXE8</accession>
<evidence type="ECO:0000313" key="2">
    <source>
        <dbReference type="Proteomes" id="UP000103309"/>
    </source>
</evidence>
<organismHost>
    <name type="scientific">Ovis aries</name>
    <name type="common">Sheep</name>
    <dbReference type="NCBI Taxonomy" id="9940"/>
</organismHost>
<proteinExistence type="predicted"/>
<name>F1AXE8_ORFV</name>
<organism evidence="1 2">
    <name type="scientific">Orf virus</name>
    <name type="common">ORFV</name>
    <dbReference type="NCBI Taxonomy" id="10258"/>
    <lineage>
        <taxon>Viruses</taxon>
        <taxon>Varidnaviria</taxon>
        <taxon>Bamfordvirae</taxon>
        <taxon>Nucleocytoviricota</taxon>
        <taxon>Pokkesviricetes</taxon>
        <taxon>Chitovirales</taxon>
        <taxon>Poxviridae</taxon>
        <taxon>Chordopoxvirinae</taxon>
        <taxon>Parapoxvirus</taxon>
        <taxon>Parapoxvirus orf</taxon>
    </lineage>
</organism>
<organismHost>
    <name type="scientific">Capra hircus</name>
    <name type="common">Goat</name>
    <dbReference type="NCBI Taxonomy" id="9925"/>
</organismHost>
<protein>
    <submittedName>
        <fullName evidence="1">PP24</fullName>
    </submittedName>
</protein>
<reference evidence="1 2" key="1">
    <citation type="submission" date="2010-04" db="EMBL/GenBank/DDBJ databases">
        <title>Novel immune-modulators identified by a rapid, functional screen of the Parapox virus genome.</title>
        <authorList>
            <person name="McGuire M.J."/>
            <person name="Sykes K.F."/>
            <person name="Johnston S.A."/>
        </authorList>
    </citation>
    <scope>NUCLEOTIDE SEQUENCE [LARGE SCALE GENOMIC DNA]</scope>
    <source>
        <strain evidence="1">D1701</strain>
    </source>
</reference>
<dbReference type="EMBL" id="HM133903">
    <property type="protein sequence ID" value="ADY76705.1"/>
    <property type="molecule type" value="Genomic_DNA"/>
</dbReference>
<evidence type="ECO:0000313" key="1">
    <source>
        <dbReference type="EMBL" id="ADY76705.1"/>
    </source>
</evidence>